<dbReference type="InterPro" id="IPR003785">
    <property type="entry name" value="Creatininase/forma_Hydrolase"/>
</dbReference>
<dbReference type="Pfam" id="PF02633">
    <property type="entry name" value="Creatininase"/>
    <property type="match status" value="1"/>
</dbReference>
<gene>
    <name evidence="6" type="ORF">M2350_003709</name>
</gene>
<keyword evidence="7" id="KW-1185">Reference proteome</keyword>
<keyword evidence="3 6" id="KW-0378">Hydrolase</keyword>
<dbReference type="EC" id="3.5.2.10" evidence="6"/>
<keyword evidence="2" id="KW-0479">Metal-binding</keyword>
<comment type="cofactor">
    <cofactor evidence="1">
        <name>Zn(2+)</name>
        <dbReference type="ChEBI" id="CHEBI:29105"/>
    </cofactor>
</comment>
<evidence type="ECO:0000313" key="7">
    <source>
        <dbReference type="Proteomes" id="UP001204798"/>
    </source>
</evidence>
<dbReference type="PANTHER" id="PTHR35005:SF1">
    <property type="entry name" value="2-AMINO-5-FORMYLAMINO-6-RIBOSYLAMINOPYRIMIDIN-4(3H)-ONE 5'-MONOPHOSPHATE DEFORMYLASE"/>
    <property type="match status" value="1"/>
</dbReference>
<dbReference type="RefSeq" id="WP_259102291.1">
    <property type="nucleotide sequence ID" value="NZ_CP130454.1"/>
</dbReference>
<dbReference type="PANTHER" id="PTHR35005">
    <property type="entry name" value="3-DEHYDRO-SCYLLO-INOSOSE HYDROLASE"/>
    <property type="match status" value="1"/>
</dbReference>
<evidence type="ECO:0000256" key="3">
    <source>
        <dbReference type="ARBA" id="ARBA00022801"/>
    </source>
</evidence>
<dbReference type="InterPro" id="IPR024087">
    <property type="entry name" value="Creatininase-like_sf"/>
</dbReference>
<dbReference type="Proteomes" id="UP001204798">
    <property type="component" value="Unassembled WGS sequence"/>
</dbReference>
<keyword evidence="4" id="KW-0862">Zinc</keyword>
<proteinExistence type="inferred from homology"/>
<evidence type="ECO:0000256" key="2">
    <source>
        <dbReference type="ARBA" id="ARBA00022723"/>
    </source>
</evidence>
<dbReference type="EMBL" id="JANUCP010000012">
    <property type="protein sequence ID" value="MCS3921260.1"/>
    <property type="molecule type" value="Genomic_DNA"/>
</dbReference>
<protein>
    <submittedName>
        <fullName evidence="6">Creatinine amidohydrolase</fullName>
        <ecNumber evidence="6">3.5.2.10</ecNumber>
    </submittedName>
</protein>
<dbReference type="Gene3D" id="3.40.50.10310">
    <property type="entry name" value="Creatininase"/>
    <property type="match status" value="1"/>
</dbReference>
<accession>A0ABT2ETH1</accession>
<name>A0ABT2ETH1_9BACT</name>
<evidence type="ECO:0000256" key="1">
    <source>
        <dbReference type="ARBA" id="ARBA00001947"/>
    </source>
</evidence>
<dbReference type="GO" id="GO:0047789">
    <property type="term" value="F:creatininase activity"/>
    <property type="evidence" value="ECO:0007669"/>
    <property type="project" value="UniProtKB-EC"/>
</dbReference>
<sequence length="232" mass="26047">MERAPRYEFMRPEEIDAVLKTSPVAYIPWGALEWHGLHNCIGLDALKAHAICLDAAKQTGGVVLPPVYAGFQTMKPYRGFKHTIEISAETIQRLLHEYLEQLTDEGFKVLVVLMGHYGKAHVDAVTQVCEEFSKSHPEVTVLAFPEYLVAVDDGVRGDHAGAYETALMMHYYPETVDLSRLPTGRALTVDEDGIGGDDPREKATTQYGRWLAERIVQRLVERVKEALQRIKA</sequence>
<organism evidence="6 7">
    <name type="scientific">Candidatus Fervidibacter sacchari</name>
    <dbReference type="NCBI Taxonomy" id="1448929"/>
    <lineage>
        <taxon>Bacteria</taxon>
        <taxon>Candidatus Fervidibacterota</taxon>
        <taxon>Candidatus Fervidibacter</taxon>
    </lineage>
</organism>
<reference evidence="6 7" key="1">
    <citation type="submission" date="2022-08" db="EMBL/GenBank/DDBJ databases">
        <title>Bacterial and archaeal communities from various locations to study Microbial Dark Matter (Phase II).</title>
        <authorList>
            <person name="Stepanauskas R."/>
        </authorList>
    </citation>
    <scope>NUCLEOTIDE SEQUENCE [LARGE SCALE GENOMIC DNA]</scope>
    <source>
        <strain evidence="6 7">PD1</strain>
    </source>
</reference>
<comment type="caution">
    <text evidence="6">The sequence shown here is derived from an EMBL/GenBank/DDBJ whole genome shotgun (WGS) entry which is preliminary data.</text>
</comment>
<dbReference type="SUPFAM" id="SSF102215">
    <property type="entry name" value="Creatininase"/>
    <property type="match status" value="1"/>
</dbReference>
<evidence type="ECO:0000256" key="4">
    <source>
        <dbReference type="ARBA" id="ARBA00022833"/>
    </source>
</evidence>
<evidence type="ECO:0000313" key="6">
    <source>
        <dbReference type="EMBL" id="MCS3921260.1"/>
    </source>
</evidence>
<comment type="similarity">
    <text evidence="5">Belongs to the creatininase superfamily.</text>
</comment>
<evidence type="ECO:0000256" key="5">
    <source>
        <dbReference type="ARBA" id="ARBA00024029"/>
    </source>
</evidence>